<protein>
    <recommendedName>
        <fullName evidence="7">SAM-dependent chlorinase/fluorinase</fullName>
    </recommendedName>
</protein>
<comment type="caution">
    <text evidence="5">The sequence shown here is derived from an EMBL/GenBank/DDBJ whole genome shotgun (WGS) entry which is preliminary data.</text>
</comment>
<comment type="similarity">
    <text evidence="2">Belongs to the SAM hydrolase / SAM-dependent halogenase family.</text>
</comment>
<evidence type="ECO:0000259" key="3">
    <source>
        <dbReference type="Pfam" id="PF01887"/>
    </source>
</evidence>
<dbReference type="PANTHER" id="PTHR35092:SF1">
    <property type="entry name" value="CHLORINASE MJ1651"/>
    <property type="match status" value="1"/>
</dbReference>
<proteinExistence type="inferred from homology"/>
<dbReference type="InterPro" id="IPR023227">
    <property type="entry name" value="SAM_OH_AdoTrfase_C_sf"/>
</dbReference>
<dbReference type="PIRSF" id="PIRSF006779">
    <property type="entry name" value="UCP006779"/>
    <property type="match status" value="1"/>
</dbReference>
<evidence type="ECO:0000259" key="4">
    <source>
        <dbReference type="Pfam" id="PF20257"/>
    </source>
</evidence>
<dbReference type="AlphaFoldDB" id="A0A0R2QAN1"/>
<evidence type="ECO:0008006" key="7">
    <source>
        <dbReference type="Google" id="ProtNLM"/>
    </source>
</evidence>
<dbReference type="EMBL" id="LIBJ01000350">
    <property type="protein sequence ID" value="KRO46155.1"/>
    <property type="molecule type" value="Genomic_DNA"/>
</dbReference>
<dbReference type="Gene3D" id="2.40.30.90">
    <property type="entry name" value="Bacterial fluorinating enzyme like"/>
    <property type="match status" value="1"/>
</dbReference>
<dbReference type="InterPro" id="IPR023228">
    <property type="entry name" value="SAM_OH_AdoTrfase_N_sf"/>
</dbReference>
<evidence type="ECO:0000313" key="5">
    <source>
        <dbReference type="EMBL" id="KRO46155.1"/>
    </source>
</evidence>
<dbReference type="PANTHER" id="PTHR35092">
    <property type="entry name" value="CHLORINASE MJ1651"/>
    <property type="match status" value="1"/>
</dbReference>
<organism evidence="5 6">
    <name type="scientific">Acidimicrobiia bacterium BACL6 MAG-120924-bin43</name>
    <dbReference type="NCBI Taxonomy" id="1655583"/>
    <lineage>
        <taxon>Bacteria</taxon>
        <taxon>Bacillati</taxon>
        <taxon>Actinomycetota</taxon>
        <taxon>Acidimicrobiia</taxon>
        <taxon>acIV cluster</taxon>
    </lineage>
</organism>
<dbReference type="InterPro" id="IPR046469">
    <property type="entry name" value="SAM_HAT_N"/>
</dbReference>
<dbReference type="Pfam" id="PF20257">
    <property type="entry name" value="SAM_HAT_C"/>
    <property type="match status" value="1"/>
</dbReference>
<evidence type="ECO:0000256" key="2">
    <source>
        <dbReference type="ARBA" id="ARBA00024035"/>
    </source>
</evidence>
<name>A0A0R2QAN1_9ACTN</name>
<accession>A0A0R2QAN1</accession>
<feature type="domain" description="S-adenosyl-l-methionine hydroxide adenosyltransferase C-terminal" evidence="4">
    <location>
        <begin position="180"/>
        <end position="267"/>
    </location>
</feature>
<dbReference type="Proteomes" id="UP000051017">
    <property type="component" value="Unassembled WGS sequence"/>
</dbReference>
<dbReference type="Pfam" id="PF01887">
    <property type="entry name" value="SAM_HAT_N"/>
    <property type="match status" value="1"/>
</dbReference>
<dbReference type="SUPFAM" id="SSF101852">
    <property type="entry name" value="Bacterial fluorinating enzyme, C-terminal domain"/>
    <property type="match status" value="1"/>
</dbReference>
<evidence type="ECO:0000313" key="6">
    <source>
        <dbReference type="Proteomes" id="UP000051017"/>
    </source>
</evidence>
<gene>
    <name evidence="5" type="ORF">ABR75_01415</name>
</gene>
<dbReference type="Gene3D" id="3.40.50.10790">
    <property type="entry name" value="S-adenosyl-l-methionine hydroxide adenosyltransferase, N-terminal"/>
    <property type="match status" value="1"/>
</dbReference>
<feature type="domain" description="S-adenosyl-l-methionine hydroxide adenosyltransferase N-terminal" evidence="3">
    <location>
        <begin position="7"/>
        <end position="154"/>
    </location>
</feature>
<dbReference type="InterPro" id="IPR046470">
    <property type="entry name" value="SAM_HAT_C"/>
</dbReference>
<evidence type="ECO:0000256" key="1">
    <source>
        <dbReference type="ARBA" id="ARBA00022691"/>
    </source>
</evidence>
<keyword evidence="1" id="KW-0949">S-adenosyl-L-methionine</keyword>
<reference evidence="5 6" key="1">
    <citation type="submission" date="2015-10" db="EMBL/GenBank/DDBJ databases">
        <title>Metagenome-Assembled Genomes uncover a global brackish microbiome.</title>
        <authorList>
            <person name="Hugerth L.W."/>
            <person name="Larsson J."/>
            <person name="Alneberg J."/>
            <person name="Lindh M.V."/>
            <person name="Legrand C."/>
            <person name="Pinhassi J."/>
            <person name="Andersson A.F."/>
        </authorList>
    </citation>
    <scope>NUCLEOTIDE SEQUENCE [LARGE SCALE GENOMIC DNA]</scope>
    <source>
        <strain evidence="5">BACL6 MAG-120924-bin43</strain>
    </source>
</reference>
<sequence>MNKFSHVSFLSDYGTQDEFVGVVKSVIADIAPHVNVIDLVHDVTPFDVRAGSLALARCVPYVPTGVVLAVVDPGVGGSRRAIAISVGGGKGVFIGPDNGLLPGAVALAGGPDQAVVLNNPAYQLASPGDTFAGRDIFAPAAAHLCNGVALTDLGDEIDPSLLLPGVIPLPREEGGQLLSEVTWVDRFGNCQLNVGPEDIDKWGTPLRIIIGASDPTTQIVRSVPVVRNFADIGGGIGLVIDSYGMLALCVDRGSAAAELQLGPTDMVVIAQDPSAGAGVATSVRLSPKK</sequence>
<dbReference type="SUPFAM" id="SSF102522">
    <property type="entry name" value="Bacterial fluorinating enzyme, N-terminal domain"/>
    <property type="match status" value="1"/>
</dbReference>
<dbReference type="InterPro" id="IPR002747">
    <property type="entry name" value="SAM_OH_AdoTrfase"/>
</dbReference>